<dbReference type="RefSeq" id="WP_390283166.1">
    <property type="nucleotide sequence ID" value="NZ_JBHUDI010000001.1"/>
</dbReference>
<proteinExistence type="predicted"/>
<organism evidence="1 2">
    <name type="scientific">Haloarchaeobius amylolyticus</name>
    <dbReference type="NCBI Taxonomy" id="1198296"/>
    <lineage>
        <taxon>Archaea</taxon>
        <taxon>Methanobacteriati</taxon>
        <taxon>Methanobacteriota</taxon>
        <taxon>Stenosarchaea group</taxon>
        <taxon>Halobacteria</taxon>
        <taxon>Halobacteriales</taxon>
        <taxon>Halorubellaceae</taxon>
        <taxon>Haloarchaeobius</taxon>
    </lineage>
</organism>
<comment type="caution">
    <text evidence="1">The sequence shown here is derived from an EMBL/GenBank/DDBJ whole genome shotgun (WGS) entry which is preliminary data.</text>
</comment>
<gene>
    <name evidence="1" type="ORF">ACFR99_00305</name>
</gene>
<dbReference type="Proteomes" id="UP001597076">
    <property type="component" value="Unassembled WGS sequence"/>
</dbReference>
<evidence type="ECO:0008006" key="3">
    <source>
        <dbReference type="Google" id="ProtNLM"/>
    </source>
</evidence>
<name>A0ABD6BAG0_9EURY</name>
<dbReference type="AlphaFoldDB" id="A0ABD6BAG0"/>
<evidence type="ECO:0000313" key="2">
    <source>
        <dbReference type="Proteomes" id="UP001597076"/>
    </source>
</evidence>
<dbReference type="EMBL" id="JBHUDI010000001">
    <property type="protein sequence ID" value="MFD1562015.1"/>
    <property type="molecule type" value="Genomic_DNA"/>
</dbReference>
<protein>
    <recommendedName>
        <fullName evidence="3">Twin-arginine translocation signal domain-containing protein</fullName>
    </recommendedName>
</protein>
<keyword evidence="2" id="KW-1185">Reference proteome</keyword>
<reference evidence="1 2" key="1">
    <citation type="journal article" date="2019" name="Int. J. Syst. Evol. Microbiol.">
        <title>The Global Catalogue of Microorganisms (GCM) 10K type strain sequencing project: providing services to taxonomists for standard genome sequencing and annotation.</title>
        <authorList>
            <consortium name="The Broad Institute Genomics Platform"/>
            <consortium name="The Broad Institute Genome Sequencing Center for Infectious Disease"/>
            <person name="Wu L."/>
            <person name="Ma J."/>
        </authorList>
    </citation>
    <scope>NUCLEOTIDE SEQUENCE [LARGE SCALE GENOMIC DNA]</scope>
    <source>
        <strain evidence="1 2">CGMCC 1.12230</strain>
    </source>
</reference>
<sequence length="314" mass="33956">MAYGTNPEDRYSYGEVSDADRREFLKALGIIAGGSIAGATLRDLRGEVSSGAAGELAEMGEAVRAGLTGTLDAALLTEELAGLEESFELLPQLAAMGVPEQGASAYQELTTSAWAINDHLAEVGFFASAEENLPAFTPEHIEETTRQLLHIEELPATLSEIGFAEGEQTALVTNIVNAREQLSWWMKTPAYPPADAVDDGVVHEYVAPLHQRAAEGSLLWIDGLDHFLWQREPLITAEMIDRGLWDTKSMLGGYYLLGSAARDLAAGDIADEHLTTLTTASTALTIISQEFLINDVVRILDEDRAPRTEPSTAR</sequence>
<accession>A0ABD6BAG0</accession>
<evidence type="ECO:0000313" key="1">
    <source>
        <dbReference type="EMBL" id="MFD1562015.1"/>
    </source>
</evidence>